<proteinExistence type="predicted"/>
<name>A0A248LIY8_9NEIS</name>
<dbReference type="EMBL" id="CP022115">
    <property type="protein sequence ID" value="ASJ24441.1"/>
    <property type="molecule type" value="Genomic_DNA"/>
</dbReference>
<gene>
    <name evidence="1" type="ORF">LHGZ1_1610</name>
</gene>
<evidence type="ECO:0000313" key="1">
    <source>
        <dbReference type="EMBL" id="ASJ24441.1"/>
    </source>
</evidence>
<dbReference type="Proteomes" id="UP000197424">
    <property type="component" value="Chromosome"/>
</dbReference>
<evidence type="ECO:0000313" key="2">
    <source>
        <dbReference type="Proteomes" id="UP000197424"/>
    </source>
</evidence>
<dbReference type="AlphaFoldDB" id="A0A248LIY8"/>
<organism evidence="1 2">
    <name type="scientific">Laribacter hongkongensis</name>
    <dbReference type="NCBI Taxonomy" id="168471"/>
    <lineage>
        <taxon>Bacteria</taxon>
        <taxon>Pseudomonadati</taxon>
        <taxon>Pseudomonadota</taxon>
        <taxon>Betaproteobacteria</taxon>
        <taxon>Neisseriales</taxon>
        <taxon>Aquaspirillaceae</taxon>
        <taxon>Laribacter</taxon>
    </lineage>
</organism>
<reference evidence="2" key="1">
    <citation type="submission" date="2017-06" db="EMBL/GenBank/DDBJ databases">
        <title>Whole genome sequence of Laribacter hongkongensis LHGZ1.</title>
        <authorList>
            <person name="Chen D."/>
            <person name="Wu H."/>
            <person name="Chen J."/>
        </authorList>
    </citation>
    <scope>NUCLEOTIDE SEQUENCE [LARGE SCALE GENOMIC DNA]</scope>
    <source>
        <strain evidence="2">LHGZ1</strain>
    </source>
</reference>
<sequence>MSALTVLVRPACTGMVVAVPCSPGEPFMPADAQNRACVTSVTVRSIKGYFMR</sequence>
<protein>
    <submittedName>
        <fullName evidence="1">Uncharacterized protein</fullName>
    </submittedName>
</protein>
<accession>A0A248LIY8</accession>